<dbReference type="InterPro" id="IPR001466">
    <property type="entry name" value="Beta-lactam-related"/>
</dbReference>
<evidence type="ECO:0000313" key="3">
    <source>
        <dbReference type="EMBL" id="NLR21960.1"/>
    </source>
</evidence>
<evidence type="ECO:0000256" key="1">
    <source>
        <dbReference type="SAM" id="SignalP"/>
    </source>
</evidence>
<dbReference type="EMBL" id="WEIA01000006">
    <property type="protein sequence ID" value="NLR21960.1"/>
    <property type="molecule type" value="Genomic_DNA"/>
</dbReference>
<reference evidence="3" key="1">
    <citation type="submission" date="2019-10" db="EMBL/GenBank/DDBJ databases">
        <authorList>
            <person name="Paulsen S."/>
        </authorList>
    </citation>
    <scope>NUCLEOTIDE SEQUENCE</scope>
    <source>
        <strain evidence="3">LMG 19692</strain>
    </source>
</reference>
<dbReference type="Gene3D" id="3.40.710.10">
    <property type="entry name" value="DD-peptidase/beta-lactamase superfamily"/>
    <property type="match status" value="1"/>
</dbReference>
<feature type="chain" id="PRO_5034731399" evidence="1">
    <location>
        <begin position="21"/>
        <end position="566"/>
    </location>
</feature>
<dbReference type="InterPro" id="IPR050491">
    <property type="entry name" value="AmpC-like"/>
</dbReference>
<dbReference type="InterPro" id="IPR012338">
    <property type="entry name" value="Beta-lactam/transpept-like"/>
</dbReference>
<organism evidence="3 4">
    <name type="scientific">Pseudoalteromonas maricaloris</name>
    <dbReference type="NCBI Taxonomy" id="184924"/>
    <lineage>
        <taxon>Bacteria</taxon>
        <taxon>Pseudomonadati</taxon>
        <taxon>Pseudomonadota</taxon>
        <taxon>Gammaproteobacteria</taxon>
        <taxon>Alteromonadales</taxon>
        <taxon>Pseudoalteromonadaceae</taxon>
        <taxon>Pseudoalteromonas</taxon>
    </lineage>
</organism>
<evidence type="ECO:0000313" key="4">
    <source>
        <dbReference type="Proteomes" id="UP000646877"/>
    </source>
</evidence>
<evidence type="ECO:0000259" key="2">
    <source>
        <dbReference type="Pfam" id="PF00144"/>
    </source>
</evidence>
<feature type="domain" description="Beta-lactamase-related" evidence="2">
    <location>
        <begin position="31"/>
        <end position="354"/>
    </location>
</feature>
<comment type="caution">
    <text evidence="3">The sequence shown here is derived from an EMBL/GenBank/DDBJ whole genome shotgun (WGS) entry which is preliminary data.</text>
</comment>
<feature type="signal peptide" evidence="1">
    <location>
        <begin position="1"/>
        <end position="20"/>
    </location>
</feature>
<keyword evidence="1" id="KW-0732">Signal</keyword>
<dbReference type="PANTHER" id="PTHR46825:SF12">
    <property type="entry name" value="PENICILLIN-BINDING PROTEIN 4"/>
    <property type="match status" value="1"/>
</dbReference>
<dbReference type="Proteomes" id="UP000646877">
    <property type="component" value="Unassembled WGS sequence"/>
</dbReference>
<sequence>MKLLRCLYLLFALFSVAALAKQPVNFANVDFEALLKQHNLPGLSVAVVENYEVAFIGSYGKKEYGAEAYINQHTAFGAASISKVITAIIATQLSEQNRLNLDVPVNNYLRRWKLPENKYTTEQPVTLRHLLSHSGGVNQSGYSAYFTGDDIPTLVESLNGKKLRKPADPITVQSSPGSRFSYSGGGFVIAQMVIEDVVGQPIAQIAQDMIFEPIGMTNSTLQQYGSPNFPKNVAKAHNFDGTLAGGTGLPIYPQVAAAGMWTTPTDMAKLIIDFQRALRHESGTVISSKVARETTQIQTLKKAGGWGLGWMRYMADGNLEWFSHSGYGSGFGGQVMATMEGGKAIIIFGNGAHKSRVPVIESVISSIISERNWGREINGTKIVSNKSQHSDMVGHYYNINRGFFSPFNETVTVFVKNGRLLLDNSFGTRMPYELLPTENGRYRIDQFVSAEIGLYKGNIAFFHKGADQPATALTRITKDIQPPFVHARNSGYKIGLNAYKSWVAAYPNTLLTRITTFERLATHARNEGRKQEAITFYQLGLHFHPDNETFQAGLSELKVKKQQTMK</sequence>
<dbReference type="AlphaFoldDB" id="A0A8I2HAJ3"/>
<accession>A0A8I2HAJ3</accession>
<protein>
    <submittedName>
        <fullName evidence="3">Beta-lactamase family protein</fullName>
    </submittedName>
</protein>
<dbReference type="PANTHER" id="PTHR46825">
    <property type="entry name" value="D-ALANYL-D-ALANINE-CARBOXYPEPTIDASE/ENDOPEPTIDASE AMPH"/>
    <property type="match status" value="1"/>
</dbReference>
<name>A0A8I2HAJ3_9GAMM</name>
<gene>
    <name evidence="3" type="ORF">F9Y85_11630</name>
</gene>
<dbReference type="Pfam" id="PF00144">
    <property type="entry name" value="Beta-lactamase"/>
    <property type="match status" value="1"/>
</dbReference>
<dbReference type="SUPFAM" id="SSF56601">
    <property type="entry name" value="beta-lactamase/transpeptidase-like"/>
    <property type="match status" value="1"/>
</dbReference>
<proteinExistence type="predicted"/>